<feature type="compositionally biased region" description="Basic and acidic residues" evidence="4">
    <location>
        <begin position="826"/>
        <end position="847"/>
    </location>
</feature>
<evidence type="ECO:0000259" key="5">
    <source>
        <dbReference type="Pfam" id="PF08167"/>
    </source>
</evidence>
<comment type="subcellular location">
    <subcellularLocation>
        <location evidence="1">Nucleus</location>
    </subcellularLocation>
</comment>
<dbReference type="SUPFAM" id="SSF48371">
    <property type="entry name" value="ARM repeat"/>
    <property type="match status" value="1"/>
</dbReference>
<feature type="region of interest" description="Disordered" evidence="4">
    <location>
        <begin position="709"/>
        <end position="738"/>
    </location>
</feature>
<dbReference type="Pfam" id="PF08167">
    <property type="entry name" value="RIX1"/>
    <property type="match status" value="1"/>
</dbReference>
<feature type="compositionally biased region" description="Polar residues" evidence="4">
    <location>
        <begin position="678"/>
        <end position="690"/>
    </location>
</feature>
<protein>
    <submittedName>
        <fullName evidence="6">Proline-, glutamic acid- and leucine-rich protein 1</fullName>
    </submittedName>
</protein>
<sequence length="876" mass="95871">MEDLSRGIANLLRPALESDFKDELLESLLMSCADQRVFSKGGQGVQSVLSLINTKLNDSSTRFHGLILLHTFLPQCSLDILSQNACSWMQFCLKGISVRKTSEAAFSVFQILLEQSVLVPELAKHVSSVIVASFAEQINHGIPPQANVRALECLEKCMQLYNGPCGPHRKVLEHFLFSMVDSTGPERFKAARCVAMLPQIGGGGVGGIQYENSWVTQHHSILRTLHLLLDELYSNVNELNMVINKLGDVDPLSLPAIEEANPMMFVRKLMSRFVNVSSYLMFMLILPYPVPKEISAECIMHLVSRGLGVTGSSIGNVKTTHSLALLADLPFVHTSLLKVLEALIMICGTNILPFASLICKLAVQSLKWTSVDDWPFGTDKPFSILRAQAYHIIKVWCGIGKSGSNINNFAQQLVELAKSDIYSDKQKVSLSQIPTFNKKQSNAKPKGRSSLPNESKTEGQLPCNKSANKDVCVAALQAMQAMLMSASSQVQPVVHKVLHEVVVSLLLKVTNKVEDAPIPYTLKEPRLELYSLLLQLVLDSHHNLPPPTSISRLCQTALSSIDKIIHPAYASLNFMPERTELERIETAVAQARPSHSSSNQSSPTPARPQYDADGSEHEITDAVSMSNANEMTFSPKHRSTSVPNNDLFRTRSASTLDKPNQTPPVSVEKQGKERSKTVDLTSPAPQSSAPDNDEKEVITKTVDLTLSDKSEDEADVSEVPCEIDLADSDDDKSNVSMCSQTTLNTPLTESNSQALKEVVNEPVTDAAEKKTVLANEACVSDTPDEPTRIEKSPINLDGVALTATSTVEESVVCLANEGEGSVAESADSKRGAETQEESSPKKQKLSEEYEFDSGEEDALLLSFQDVTRDEVEESVE</sequence>
<organism evidence="6 7">
    <name type="scientific">Frankliniella fusca</name>
    <dbReference type="NCBI Taxonomy" id="407009"/>
    <lineage>
        <taxon>Eukaryota</taxon>
        <taxon>Metazoa</taxon>
        <taxon>Ecdysozoa</taxon>
        <taxon>Arthropoda</taxon>
        <taxon>Hexapoda</taxon>
        <taxon>Insecta</taxon>
        <taxon>Pterygota</taxon>
        <taxon>Neoptera</taxon>
        <taxon>Paraneoptera</taxon>
        <taxon>Thysanoptera</taxon>
        <taxon>Terebrantia</taxon>
        <taxon>Thripoidea</taxon>
        <taxon>Thripidae</taxon>
        <taxon>Frankliniella</taxon>
    </lineage>
</organism>
<dbReference type="InterPro" id="IPR016024">
    <property type="entry name" value="ARM-type_fold"/>
</dbReference>
<evidence type="ECO:0000256" key="3">
    <source>
        <dbReference type="ARBA" id="ARBA00023242"/>
    </source>
</evidence>
<feature type="region of interest" description="Disordered" evidence="4">
    <location>
        <begin position="818"/>
        <end position="856"/>
    </location>
</feature>
<feature type="region of interest" description="Disordered" evidence="4">
    <location>
        <begin position="652"/>
        <end position="696"/>
    </location>
</feature>
<evidence type="ECO:0000313" key="6">
    <source>
        <dbReference type="EMBL" id="KAK3923551.1"/>
    </source>
</evidence>
<dbReference type="AlphaFoldDB" id="A0AAE1HMT3"/>
<reference evidence="6" key="2">
    <citation type="journal article" date="2023" name="BMC Genomics">
        <title>Pest status, molecular evolution, and epigenetic factors derived from the genome assembly of Frankliniella fusca, a thysanopteran phytovirus vector.</title>
        <authorList>
            <person name="Catto M.A."/>
            <person name="Labadie P.E."/>
            <person name="Jacobson A.L."/>
            <person name="Kennedy G.G."/>
            <person name="Srinivasan R."/>
            <person name="Hunt B.G."/>
        </authorList>
    </citation>
    <scope>NUCLEOTIDE SEQUENCE</scope>
    <source>
        <strain evidence="6">PL_HMW_Pooled</strain>
    </source>
</reference>
<gene>
    <name evidence="6" type="ORF">KUF71_001959</name>
</gene>
<evidence type="ECO:0000256" key="1">
    <source>
        <dbReference type="ARBA" id="ARBA00004123"/>
    </source>
</evidence>
<dbReference type="GO" id="GO:0006364">
    <property type="term" value="P:rRNA processing"/>
    <property type="evidence" value="ECO:0007669"/>
    <property type="project" value="TreeGrafter"/>
</dbReference>
<evidence type="ECO:0000313" key="7">
    <source>
        <dbReference type="Proteomes" id="UP001219518"/>
    </source>
</evidence>
<reference evidence="6" key="1">
    <citation type="submission" date="2021-07" db="EMBL/GenBank/DDBJ databases">
        <authorList>
            <person name="Catto M.A."/>
            <person name="Jacobson A."/>
            <person name="Kennedy G."/>
            <person name="Labadie P."/>
            <person name="Hunt B.G."/>
            <person name="Srinivasan R."/>
        </authorList>
    </citation>
    <scope>NUCLEOTIDE SEQUENCE</scope>
    <source>
        <strain evidence="6">PL_HMW_Pooled</strain>
        <tissue evidence="6">Head</tissue>
    </source>
</reference>
<keyword evidence="7" id="KW-1185">Reference proteome</keyword>
<accession>A0AAE1HMT3</accession>
<proteinExistence type="inferred from homology"/>
<dbReference type="GO" id="GO:0005634">
    <property type="term" value="C:nucleus"/>
    <property type="evidence" value="ECO:0007669"/>
    <property type="project" value="UniProtKB-SubCell"/>
</dbReference>
<feature type="region of interest" description="Disordered" evidence="4">
    <location>
        <begin position="588"/>
        <end position="615"/>
    </location>
</feature>
<dbReference type="PANTHER" id="PTHR34105">
    <property type="entry name" value="PROLINE-, GLUTAMIC ACID- AND LEUCINE-RICH PROTEIN 1"/>
    <property type="match status" value="1"/>
</dbReference>
<dbReference type="PANTHER" id="PTHR34105:SF1">
    <property type="entry name" value="PROLINE-, GLUTAMIC ACID- AND LEUCINE-RICH PROTEIN 1"/>
    <property type="match status" value="1"/>
</dbReference>
<comment type="caution">
    <text evidence="6">The sequence shown here is derived from an EMBL/GenBank/DDBJ whole genome shotgun (WGS) entry which is preliminary data.</text>
</comment>
<comment type="similarity">
    <text evidence="2">Belongs to the RIX1/PELP1 family.</text>
</comment>
<evidence type="ECO:0000256" key="2">
    <source>
        <dbReference type="ARBA" id="ARBA00010511"/>
    </source>
</evidence>
<dbReference type="InterPro" id="IPR012583">
    <property type="entry name" value="RIX1_N"/>
</dbReference>
<dbReference type="EMBL" id="JAHWGI010001147">
    <property type="protein sequence ID" value="KAK3923551.1"/>
    <property type="molecule type" value="Genomic_DNA"/>
</dbReference>
<keyword evidence="3" id="KW-0539">Nucleus</keyword>
<evidence type="ECO:0000256" key="4">
    <source>
        <dbReference type="SAM" id="MobiDB-lite"/>
    </source>
</evidence>
<dbReference type="Proteomes" id="UP001219518">
    <property type="component" value="Unassembled WGS sequence"/>
</dbReference>
<feature type="compositionally biased region" description="Polar residues" evidence="4">
    <location>
        <begin position="652"/>
        <end position="664"/>
    </location>
</feature>
<name>A0AAE1HMT3_9NEOP</name>
<feature type="region of interest" description="Disordered" evidence="4">
    <location>
        <begin position="438"/>
        <end position="462"/>
    </location>
</feature>
<feature type="domain" description="Pre-rRNA-processing protein RIX1 N-terminal" evidence="5">
    <location>
        <begin position="45"/>
        <end position="184"/>
    </location>
</feature>